<proteinExistence type="predicted"/>
<evidence type="ECO:0000313" key="3">
    <source>
        <dbReference type="EMBL" id="GIH22990.1"/>
    </source>
</evidence>
<dbReference type="Pfam" id="PF05257">
    <property type="entry name" value="CHAP"/>
    <property type="match status" value="1"/>
</dbReference>
<dbReference type="InterPro" id="IPR036366">
    <property type="entry name" value="PGBDSf"/>
</dbReference>
<dbReference type="Gene3D" id="1.10.101.10">
    <property type="entry name" value="PGBD-like superfamily/PGBD"/>
    <property type="match status" value="1"/>
</dbReference>
<keyword evidence="4" id="KW-1185">Reference proteome</keyword>
<accession>A0A919QA95</accession>
<feature type="domain" description="Peptidase C51" evidence="2">
    <location>
        <begin position="45"/>
        <end position="126"/>
    </location>
</feature>
<dbReference type="InterPro" id="IPR007921">
    <property type="entry name" value="CHAP_dom"/>
</dbReference>
<reference evidence="3" key="1">
    <citation type="submission" date="2021-01" db="EMBL/GenBank/DDBJ databases">
        <title>Whole genome shotgun sequence of Acrocarpospora phusangensis NBRC 108782.</title>
        <authorList>
            <person name="Komaki H."/>
            <person name="Tamura T."/>
        </authorList>
    </citation>
    <scope>NUCLEOTIDE SEQUENCE</scope>
    <source>
        <strain evidence="3">NBRC 108782</strain>
    </source>
</reference>
<sequence>MAKRANDLLAVARAELGTGERADGSTKYGSWYVRAKPAPTAFAAAAWCQMFTAWCANQIGLGEDVFPRMAYTPYARAWFRERGQWGSKPRVGALVYFNFPGGDLVDHVEIVEAVRTDGAIVTIGGNVANAVRRQVRRANIAGFGYPLYGTDTAKTWTEELMEQLPLIRQGSTGWAVKRAFYLLLSHGYTLDPKALDTTVYTGAMRSVVVEFQKAKGLEPDGIIGPKTWPLLVLP</sequence>
<feature type="domain" description="Peptidoglycan binding-like" evidence="1">
    <location>
        <begin position="182"/>
        <end position="228"/>
    </location>
</feature>
<dbReference type="InterPro" id="IPR002477">
    <property type="entry name" value="Peptidoglycan-bd-like"/>
</dbReference>
<dbReference type="AlphaFoldDB" id="A0A919QA95"/>
<dbReference type="EMBL" id="BOOA01000007">
    <property type="protein sequence ID" value="GIH22990.1"/>
    <property type="molecule type" value="Genomic_DNA"/>
</dbReference>
<evidence type="ECO:0008006" key="5">
    <source>
        <dbReference type="Google" id="ProtNLM"/>
    </source>
</evidence>
<dbReference type="Proteomes" id="UP000640052">
    <property type="component" value="Unassembled WGS sequence"/>
</dbReference>
<name>A0A919QA95_9ACTN</name>
<organism evidence="3 4">
    <name type="scientific">Acrocarpospora phusangensis</name>
    <dbReference type="NCBI Taxonomy" id="1070424"/>
    <lineage>
        <taxon>Bacteria</taxon>
        <taxon>Bacillati</taxon>
        <taxon>Actinomycetota</taxon>
        <taxon>Actinomycetes</taxon>
        <taxon>Streptosporangiales</taxon>
        <taxon>Streptosporangiaceae</taxon>
        <taxon>Acrocarpospora</taxon>
    </lineage>
</organism>
<dbReference type="RefSeq" id="WP_204039810.1">
    <property type="nucleotide sequence ID" value="NZ_BOOA01000007.1"/>
</dbReference>
<gene>
    <name evidence="3" type="ORF">Aph01nite_13000</name>
</gene>
<evidence type="ECO:0000313" key="4">
    <source>
        <dbReference type="Proteomes" id="UP000640052"/>
    </source>
</evidence>
<dbReference type="Pfam" id="PF01471">
    <property type="entry name" value="PG_binding_1"/>
    <property type="match status" value="1"/>
</dbReference>
<evidence type="ECO:0000259" key="2">
    <source>
        <dbReference type="Pfam" id="PF05257"/>
    </source>
</evidence>
<dbReference type="SUPFAM" id="SSF47090">
    <property type="entry name" value="PGBD-like"/>
    <property type="match status" value="1"/>
</dbReference>
<comment type="caution">
    <text evidence="3">The sequence shown here is derived from an EMBL/GenBank/DDBJ whole genome shotgun (WGS) entry which is preliminary data.</text>
</comment>
<dbReference type="InterPro" id="IPR036365">
    <property type="entry name" value="PGBD-like_sf"/>
</dbReference>
<evidence type="ECO:0000259" key="1">
    <source>
        <dbReference type="Pfam" id="PF01471"/>
    </source>
</evidence>
<protein>
    <recommendedName>
        <fullName evidence="5">CHAP domain-containing protein</fullName>
    </recommendedName>
</protein>